<evidence type="ECO:0000313" key="11">
    <source>
        <dbReference type="Proteomes" id="UP001497512"/>
    </source>
</evidence>
<dbReference type="PANTHER" id="PTHR48041">
    <property type="entry name" value="ABC TRANSPORTER G FAMILY MEMBER 28"/>
    <property type="match status" value="1"/>
</dbReference>
<dbReference type="PROSITE" id="PS50893">
    <property type="entry name" value="ABC_TRANSPORTER_2"/>
    <property type="match status" value="1"/>
</dbReference>
<evidence type="ECO:0000256" key="4">
    <source>
        <dbReference type="ARBA" id="ARBA00022741"/>
    </source>
</evidence>
<dbReference type="CDD" id="cd03213">
    <property type="entry name" value="ABCG_EPDR"/>
    <property type="match status" value="1"/>
</dbReference>
<dbReference type="InterPro" id="IPR027417">
    <property type="entry name" value="P-loop_NTPase"/>
</dbReference>
<keyword evidence="4" id="KW-0547">Nucleotide-binding</keyword>
<dbReference type="EMBL" id="OZ019901">
    <property type="protein sequence ID" value="CAK9236704.1"/>
    <property type="molecule type" value="Genomic_DNA"/>
</dbReference>
<organism evidence="10 11">
    <name type="scientific">Sphagnum troendelagicum</name>
    <dbReference type="NCBI Taxonomy" id="128251"/>
    <lineage>
        <taxon>Eukaryota</taxon>
        <taxon>Viridiplantae</taxon>
        <taxon>Streptophyta</taxon>
        <taxon>Embryophyta</taxon>
        <taxon>Bryophyta</taxon>
        <taxon>Sphagnophytina</taxon>
        <taxon>Sphagnopsida</taxon>
        <taxon>Sphagnales</taxon>
        <taxon>Sphagnaceae</taxon>
        <taxon>Sphagnum</taxon>
    </lineage>
</organism>
<gene>
    <name evidence="10" type="ORF">CSSPTR1EN2_LOCUS23104</name>
</gene>
<evidence type="ECO:0000256" key="2">
    <source>
        <dbReference type="ARBA" id="ARBA00022448"/>
    </source>
</evidence>
<evidence type="ECO:0000256" key="8">
    <source>
        <dbReference type="SAM" id="Phobius"/>
    </source>
</evidence>
<name>A0ABP0V3D3_9BRYO</name>
<protein>
    <recommendedName>
        <fullName evidence="9">ABC transporter domain-containing protein</fullName>
    </recommendedName>
</protein>
<dbReference type="InterPro" id="IPR013525">
    <property type="entry name" value="ABC2_TM"/>
</dbReference>
<feature type="domain" description="ABC transporter" evidence="9">
    <location>
        <begin position="54"/>
        <end position="301"/>
    </location>
</feature>
<dbReference type="Pfam" id="PF01061">
    <property type="entry name" value="ABC2_membrane"/>
    <property type="match status" value="1"/>
</dbReference>
<keyword evidence="11" id="KW-1185">Reference proteome</keyword>
<feature type="transmembrane region" description="Helical" evidence="8">
    <location>
        <begin position="571"/>
        <end position="592"/>
    </location>
</feature>
<dbReference type="Proteomes" id="UP001497512">
    <property type="component" value="Chromosome 9"/>
</dbReference>
<dbReference type="PROSITE" id="PS00211">
    <property type="entry name" value="ABC_TRANSPORTER_1"/>
    <property type="match status" value="1"/>
</dbReference>
<feature type="transmembrane region" description="Helical" evidence="8">
    <location>
        <begin position="508"/>
        <end position="534"/>
    </location>
</feature>
<accession>A0ABP0V3D3</accession>
<dbReference type="Pfam" id="PF00005">
    <property type="entry name" value="ABC_tran"/>
    <property type="match status" value="1"/>
</dbReference>
<dbReference type="InterPro" id="IPR050352">
    <property type="entry name" value="ABCG_transporters"/>
</dbReference>
<sequence length="733" mass="80576">MEINVQSLLKEIDAKNGVAQFDLEISFEFRNLTYTVPNTRRTLFCGLPKFANCARPGDSSSTSRHVKLPASPSVTLLQNLSGKARDGEILAVMGPSGSGKSTLIDALAQRISREKLSGSITLNGQEVDGHQLRNISAYVMQDDLLFPMLTVQETLTFSASVRLPACHTKAAKRARVSTLLRQLGLEKVADTIIGDEGCRGISGGERRRVSIGVDIVHGPLLLFLDEPTSGLDSSSAYMVVKTMKHIADMGSIVIMSVHQPSDRILGLIQNLMFLANGQMIYMGHPKDLTDYFTKFNHGYPIPSAHGNAAEFALDLIQVLNCMPGGIKPLVDRFKSIRASAHGHSSSATTGDQRRPCDLSTSSKAVLHPAIPTGISGAIAASIAKGRLMSTSGYVEHCNDSATLILKFANSRWHEIGVLIWRCIANIRRTPELFYTRLGTVIGSGLLLSTIFWQLDHSPKGLQERLGFFAFAMSFTYYSCVDTLPIFLQERFIFMRETSHNAYRKSSYVLANAIVYIPFLGVLSLAFAVTTFWGVGLSGGVHGFLFFFLIIWASFWSGNSFATFLSAIIPNVILGYTVVVAVLAYFLLLSGFFRSRDRIPDYWLWFHYMSLIKYPYEAVVRNELMNSSLASDNAAAACYETAGEIFSATPLGLILSQPKIVTVLEYLRQNYMSGTAYQNLNTSTCMIDGAAVLQSQSITQLGKWSCLGITVAFGALYRLLFYVALIISAKNSRR</sequence>
<feature type="transmembrane region" description="Helical" evidence="8">
    <location>
        <begin position="466"/>
        <end position="487"/>
    </location>
</feature>
<evidence type="ECO:0000256" key="7">
    <source>
        <dbReference type="ARBA" id="ARBA00023136"/>
    </source>
</evidence>
<dbReference type="InterPro" id="IPR003593">
    <property type="entry name" value="AAA+_ATPase"/>
</dbReference>
<feature type="transmembrane region" description="Helical" evidence="8">
    <location>
        <begin position="540"/>
        <end position="564"/>
    </location>
</feature>
<dbReference type="InterPro" id="IPR003439">
    <property type="entry name" value="ABC_transporter-like_ATP-bd"/>
</dbReference>
<keyword evidence="7 8" id="KW-0472">Membrane</keyword>
<keyword evidence="5" id="KW-0067">ATP-binding</keyword>
<keyword evidence="2" id="KW-0813">Transport</keyword>
<feature type="transmembrane region" description="Helical" evidence="8">
    <location>
        <begin position="706"/>
        <end position="726"/>
    </location>
</feature>
<evidence type="ECO:0000313" key="10">
    <source>
        <dbReference type="EMBL" id="CAK9236704.1"/>
    </source>
</evidence>
<dbReference type="Gene3D" id="3.40.50.300">
    <property type="entry name" value="P-loop containing nucleotide triphosphate hydrolases"/>
    <property type="match status" value="1"/>
</dbReference>
<proteinExistence type="predicted"/>
<evidence type="ECO:0000256" key="1">
    <source>
        <dbReference type="ARBA" id="ARBA00004141"/>
    </source>
</evidence>
<evidence type="ECO:0000256" key="3">
    <source>
        <dbReference type="ARBA" id="ARBA00022692"/>
    </source>
</evidence>
<dbReference type="SMART" id="SM00382">
    <property type="entry name" value="AAA"/>
    <property type="match status" value="1"/>
</dbReference>
<keyword evidence="6 8" id="KW-1133">Transmembrane helix</keyword>
<evidence type="ECO:0000256" key="6">
    <source>
        <dbReference type="ARBA" id="ARBA00022989"/>
    </source>
</evidence>
<dbReference type="InterPro" id="IPR017871">
    <property type="entry name" value="ABC_transporter-like_CS"/>
</dbReference>
<evidence type="ECO:0000259" key="9">
    <source>
        <dbReference type="PROSITE" id="PS50893"/>
    </source>
</evidence>
<evidence type="ECO:0000256" key="5">
    <source>
        <dbReference type="ARBA" id="ARBA00022840"/>
    </source>
</evidence>
<dbReference type="SUPFAM" id="SSF52540">
    <property type="entry name" value="P-loop containing nucleoside triphosphate hydrolases"/>
    <property type="match status" value="1"/>
</dbReference>
<feature type="transmembrane region" description="Helical" evidence="8">
    <location>
        <begin position="433"/>
        <end position="454"/>
    </location>
</feature>
<keyword evidence="3 8" id="KW-0812">Transmembrane</keyword>
<comment type="subcellular location">
    <subcellularLocation>
        <location evidence="1">Membrane</location>
        <topology evidence="1">Multi-pass membrane protein</topology>
    </subcellularLocation>
</comment>
<reference evidence="10" key="1">
    <citation type="submission" date="2024-02" db="EMBL/GenBank/DDBJ databases">
        <authorList>
            <consortium name="ELIXIR-Norway"/>
            <consortium name="Elixir Norway"/>
        </authorList>
    </citation>
    <scope>NUCLEOTIDE SEQUENCE</scope>
</reference>
<dbReference type="PANTHER" id="PTHR48041:SF11">
    <property type="entry name" value="ABC TRANSPORTER G FAMILY MEMBER 16"/>
    <property type="match status" value="1"/>
</dbReference>